<feature type="domain" description="Response regulatory" evidence="6">
    <location>
        <begin position="3"/>
        <end position="120"/>
    </location>
</feature>
<dbReference type="InterPro" id="IPR001789">
    <property type="entry name" value="Sig_transdc_resp-reg_receiver"/>
</dbReference>
<dbReference type="EMBL" id="FNDX01000001">
    <property type="protein sequence ID" value="SDH80694.1"/>
    <property type="molecule type" value="Genomic_DNA"/>
</dbReference>
<dbReference type="Pfam" id="PF00072">
    <property type="entry name" value="Response_reg"/>
    <property type="match status" value="1"/>
</dbReference>
<evidence type="ECO:0000313" key="7">
    <source>
        <dbReference type="EMBL" id="SDH80694.1"/>
    </source>
</evidence>
<keyword evidence="8" id="KW-1185">Reference proteome</keyword>
<dbReference type="AlphaFoldDB" id="A0A1G8FEV8"/>
<dbReference type="GO" id="GO:0000160">
    <property type="term" value="P:phosphorelay signal transduction system"/>
    <property type="evidence" value="ECO:0007669"/>
    <property type="project" value="InterPro"/>
</dbReference>
<dbReference type="STRING" id="1174501.SAMN05216192_101223"/>
<evidence type="ECO:0000259" key="6">
    <source>
        <dbReference type="PROSITE" id="PS50110"/>
    </source>
</evidence>
<proteinExistence type="predicted"/>
<dbReference type="PRINTS" id="PR00032">
    <property type="entry name" value="HTHARAC"/>
</dbReference>
<dbReference type="PANTHER" id="PTHR43280">
    <property type="entry name" value="ARAC-FAMILY TRANSCRIPTIONAL REGULATOR"/>
    <property type="match status" value="1"/>
</dbReference>
<keyword evidence="1" id="KW-0805">Transcription regulation</keyword>
<dbReference type="OrthoDB" id="2543932at2"/>
<feature type="domain" description="HTH araC/xylS-type" evidence="5">
    <location>
        <begin position="438"/>
        <end position="536"/>
    </location>
</feature>
<dbReference type="InterPro" id="IPR020449">
    <property type="entry name" value="Tscrpt_reg_AraC-type_HTH"/>
</dbReference>
<keyword evidence="2" id="KW-0238">DNA-binding</keyword>
<keyword evidence="3" id="KW-0804">Transcription</keyword>
<dbReference type="Pfam" id="PF12833">
    <property type="entry name" value="HTH_18"/>
    <property type="match status" value="1"/>
</dbReference>
<evidence type="ECO:0000256" key="2">
    <source>
        <dbReference type="ARBA" id="ARBA00023125"/>
    </source>
</evidence>
<evidence type="ECO:0000256" key="3">
    <source>
        <dbReference type="ARBA" id="ARBA00023163"/>
    </source>
</evidence>
<evidence type="ECO:0000259" key="5">
    <source>
        <dbReference type="PROSITE" id="PS01124"/>
    </source>
</evidence>
<dbReference type="PANTHER" id="PTHR43280:SF2">
    <property type="entry name" value="HTH-TYPE TRANSCRIPTIONAL REGULATOR EXSA"/>
    <property type="match status" value="1"/>
</dbReference>
<dbReference type="SMART" id="SM00448">
    <property type="entry name" value="REC"/>
    <property type="match status" value="1"/>
</dbReference>
<protein>
    <submittedName>
        <fullName evidence="7">Two-component system, response regulator YesN</fullName>
    </submittedName>
</protein>
<dbReference type="SMART" id="SM00342">
    <property type="entry name" value="HTH_ARAC"/>
    <property type="match status" value="1"/>
</dbReference>
<dbReference type="GO" id="GO:0043565">
    <property type="term" value="F:sequence-specific DNA binding"/>
    <property type="evidence" value="ECO:0007669"/>
    <property type="project" value="InterPro"/>
</dbReference>
<dbReference type="GO" id="GO:0003700">
    <property type="term" value="F:DNA-binding transcription factor activity"/>
    <property type="evidence" value="ECO:0007669"/>
    <property type="project" value="InterPro"/>
</dbReference>
<dbReference type="PROSITE" id="PS50110">
    <property type="entry name" value="RESPONSE_REGULATORY"/>
    <property type="match status" value="1"/>
</dbReference>
<dbReference type="Proteomes" id="UP000199050">
    <property type="component" value="Unassembled WGS sequence"/>
</dbReference>
<dbReference type="SUPFAM" id="SSF46689">
    <property type="entry name" value="Homeodomain-like"/>
    <property type="match status" value="2"/>
</dbReference>
<organism evidence="7 8">
    <name type="scientific">Paenibacillus typhae</name>
    <dbReference type="NCBI Taxonomy" id="1174501"/>
    <lineage>
        <taxon>Bacteria</taxon>
        <taxon>Bacillati</taxon>
        <taxon>Bacillota</taxon>
        <taxon>Bacilli</taxon>
        <taxon>Bacillales</taxon>
        <taxon>Paenibacillaceae</taxon>
        <taxon>Paenibacillus</taxon>
    </lineage>
</organism>
<dbReference type="RefSeq" id="WP_090711337.1">
    <property type="nucleotide sequence ID" value="NZ_CBCSKY010000007.1"/>
</dbReference>
<dbReference type="PROSITE" id="PS00041">
    <property type="entry name" value="HTH_ARAC_FAMILY_1"/>
    <property type="match status" value="1"/>
</dbReference>
<dbReference type="PROSITE" id="PS01124">
    <property type="entry name" value="HTH_ARAC_FAMILY_2"/>
    <property type="match status" value="1"/>
</dbReference>
<evidence type="ECO:0000256" key="4">
    <source>
        <dbReference type="PROSITE-ProRule" id="PRU00169"/>
    </source>
</evidence>
<accession>A0A1G8FEV8</accession>
<dbReference type="InterPro" id="IPR018062">
    <property type="entry name" value="HTH_AraC-typ_CS"/>
</dbReference>
<feature type="modified residue" description="4-aspartylphosphate" evidence="4">
    <location>
        <position position="55"/>
    </location>
</feature>
<dbReference type="InterPro" id="IPR018060">
    <property type="entry name" value="HTH_AraC"/>
</dbReference>
<dbReference type="Gene3D" id="3.40.50.2300">
    <property type="match status" value="1"/>
</dbReference>
<dbReference type="SUPFAM" id="SSF52172">
    <property type="entry name" value="CheY-like"/>
    <property type="match status" value="1"/>
</dbReference>
<name>A0A1G8FEV8_9BACL</name>
<gene>
    <name evidence="7" type="ORF">SAMN05216192_101223</name>
</gene>
<dbReference type="CDD" id="cd17536">
    <property type="entry name" value="REC_YesN-like"/>
    <property type="match status" value="1"/>
</dbReference>
<reference evidence="8" key="1">
    <citation type="submission" date="2016-10" db="EMBL/GenBank/DDBJ databases">
        <authorList>
            <person name="Varghese N."/>
            <person name="Submissions S."/>
        </authorList>
    </citation>
    <scope>NUCLEOTIDE SEQUENCE [LARGE SCALE GENOMIC DNA]</scope>
    <source>
        <strain evidence="8">CGMCC 1.11012</strain>
    </source>
</reference>
<dbReference type="InterPro" id="IPR011006">
    <property type="entry name" value="CheY-like_superfamily"/>
</dbReference>
<evidence type="ECO:0000256" key="1">
    <source>
        <dbReference type="ARBA" id="ARBA00023015"/>
    </source>
</evidence>
<dbReference type="InterPro" id="IPR009057">
    <property type="entry name" value="Homeodomain-like_sf"/>
</dbReference>
<sequence length="540" mass="62033">MYRLLVVDDEEIITDTLHEVLTQFMPEKLDVCKAYSSKEALVWMDRTRIDIVLTDIRMPGMSGLELSEKIRTLWPRCKVIFLTGYSEFDYAYQAIQMSGMRYVLKTEGYDKVVSSVEETLQEIEQGRRVEELIVQSTEQLLALELMAQEKYLRHLLQDSRMFGKDAGMLEGDFSQLNIGLDPHAPVTLILGRPEHPEEASYTESNRKLSTARLIWDSYLAGKTKHAGMEDKFGGLLWFLQPATVELRDSEHQLKRYLEGTLELIQEACLEELQLPVAFTVCAPCTWDAVSAQYDRLRQLQQLRTVSGLSVIWSGQAGTGETREELRISSRTEIIAAHLEAGRKEKLHEALNDTVCYILQDHWGIHQVTEAYYTLALMFLSCINRWGLQKEQIGDWSRLMRLDEHASIAESFQYLSSAADAILAARQSDEHNQATNAIERICHYIDNNLGEDLSLVRLAELNHFNPTYLSRFFKQEQGINLSDYIDECRVRRAMEMLKAEGIKIREVAAAVGYEAAHSFTRFFKKVTGMTPQEYRDTFTNY</sequence>
<evidence type="ECO:0000313" key="8">
    <source>
        <dbReference type="Proteomes" id="UP000199050"/>
    </source>
</evidence>
<dbReference type="Gene3D" id="1.10.10.60">
    <property type="entry name" value="Homeodomain-like"/>
    <property type="match status" value="2"/>
</dbReference>
<keyword evidence="4" id="KW-0597">Phosphoprotein</keyword>